<feature type="transmembrane region" description="Helical" evidence="10">
    <location>
        <begin position="368"/>
        <end position="387"/>
    </location>
</feature>
<dbReference type="SMART" id="SM00382">
    <property type="entry name" value="AAA"/>
    <property type="match status" value="2"/>
</dbReference>
<feature type="transmembrane region" description="Helical" evidence="10">
    <location>
        <begin position="1299"/>
        <end position="1326"/>
    </location>
</feature>
<feature type="transmembrane region" description="Helical" evidence="10">
    <location>
        <begin position="1157"/>
        <end position="1184"/>
    </location>
</feature>
<dbReference type="GO" id="GO:0005524">
    <property type="term" value="F:ATP binding"/>
    <property type="evidence" value="ECO:0007669"/>
    <property type="project" value="UniProtKB-KW"/>
</dbReference>
<feature type="transmembrane region" description="Helical" evidence="10">
    <location>
        <begin position="1255"/>
        <end position="1279"/>
    </location>
</feature>
<feature type="transmembrane region" description="Helical" evidence="10">
    <location>
        <begin position="313"/>
        <end position="334"/>
    </location>
</feature>
<evidence type="ECO:0000259" key="11">
    <source>
        <dbReference type="PROSITE" id="PS50893"/>
    </source>
</evidence>
<feature type="transmembrane region" description="Helical" evidence="10">
    <location>
        <begin position="425"/>
        <end position="444"/>
    </location>
</feature>
<evidence type="ECO:0000256" key="9">
    <source>
        <dbReference type="ARBA" id="ARBA00023136"/>
    </source>
</evidence>
<accession>A0AA39I7V9</accession>
<evidence type="ECO:0000313" key="12">
    <source>
        <dbReference type="EMBL" id="KAK0419451.1"/>
    </source>
</evidence>
<dbReference type="FunFam" id="3.40.50.300:FF:001598">
    <property type="entry name" value="ABC transporter ced-7"/>
    <property type="match status" value="1"/>
</dbReference>
<proteinExistence type="inferred from homology"/>
<feature type="domain" description="ABC transporter" evidence="11">
    <location>
        <begin position="1379"/>
        <end position="1602"/>
    </location>
</feature>
<feature type="transmembrane region" description="Helical" evidence="10">
    <location>
        <begin position="961"/>
        <end position="978"/>
    </location>
</feature>
<dbReference type="GO" id="GO:0140359">
    <property type="term" value="F:ABC-type transporter activity"/>
    <property type="evidence" value="ECO:0007669"/>
    <property type="project" value="InterPro"/>
</dbReference>
<dbReference type="Gene3D" id="3.40.50.300">
    <property type="entry name" value="P-loop containing nucleotide triphosphate hydrolases"/>
    <property type="match status" value="2"/>
</dbReference>
<gene>
    <name evidence="12" type="ORF">QR680_014152</name>
</gene>
<feature type="transmembrane region" description="Helical" evidence="10">
    <location>
        <begin position="1116"/>
        <end position="1137"/>
    </location>
</feature>
<feature type="transmembrane region" description="Helical" evidence="10">
    <location>
        <begin position="394"/>
        <end position="419"/>
    </location>
</feature>
<feature type="transmembrane region" description="Helical" evidence="10">
    <location>
        <begin position="495"/>
        <end position="518"/>
    </location>
</feature>
<reference evidence="12" key="1">
    <citation type="submission" date="2023-06" db="EMBL/GenBank/DDBJ databases">
        <title>Genomic analysis of the entomopathogenic nematode Steinernema hermaphroditum.</title>
        <authorList>
            <person name="Schwarz E.M."/>
            <person name="Heppert J.K."/>
            <person name="Baniya A."/>
            <person name="Schwartz H.T."/>
            <person name="Tan C.-H."/>
            <person name="Antoshechkin I."/>
            <person name="Sternberg P.W."/>
            <person name="Goodrich-Blair H."/>
            <person name="Dillman A.R."/>
        </authorList>
    </citation>
    <scope>NUCLEOTIDE SEQUENCE</scope>
    <source>
        <strain evidence="12">PS9179</strain>
        <tissue evidence="12">Whole animal</tissue>
    </source>
</reference>
<dbReference type="Pfam" id="PF00005">
    <property type="entry name" value="ABC_tran"/>
    <property type="match status" value="2"/>
</dbReference>
<dbReference type="GO" id="GO:0016887">
    <property type="term" value="F:ATP hydrolysis activity"/>
    <property type="evidence" value="ECO:0007669"/>
    <property type="project" value="InterPro"/>
</dbReference>
<keyword evidence="3" id="KW-0813">Transport</keyword>
<evidence type="ECO:0000256" key="3">
    <source>
        <dbReference type="ARBA" id="ARBA00022448"/>
    </source>
</evidence>
<dbReference type="SUPFAM" id="SSF52540">
    <property type="entry name" value="P-loop containing nucleoside triphosphate hydrolases"/>
    <property type="match status" value="2"/>
</dbReference>
<feature type="transmembrane region" description="Helical" evidence="10">
    <location>
        <begin position="20"/>
        <end position="37"/>
    </location>
</feature>
<keyword evidence="5" id="KW-0677">Repeat</keyword>
<evidence type="ECO:0000256" key="5">
    <source>
        <dbReference type="ARBA" id="ARBA00022737"/>
    </source>
</evidence>
<dbReference type="Proteomes" id="UP001175271">
    <property type="component" value="Unassembled WGS sequence"/>
</dbReference>
<evidence type="ECO:0000256" key="7">
    <source>
        <dbReference type="ARBA" id="ARBA00022840"/>
    </source>
</evidence>
<dbReference type="GO" id="GO:0016020">
    <property type="term" value="C:membrane"/>
    <property type="evidence" value="ECO:0007669"/>
    <property type="project" value="UniProtKB-SubCell"/>
</dbReference>
<dbReference type="InterPro" id="IPR017871">
    <property type="entry name" value="ABC_transporter-like_CS"/>
</dbReference>
<evidence type="ECO:0000256" key="4">
    <source>
        <dbReference type="ARBA" id="ARBA00022692"/>
    </source>
</evidence>
<dbReference type="InterPro" id="IPR027417">
    <property type="entry name" value="P-loop_NTPase"/>
</dbReference>
<keyword evidence="8 10" id="KW-1133">Transmembrane helix</keyword>
<evidence type="ECO:0000313" key="13">
    <source>
        <dbReference type="Proteomes" id="UP001175271"/>
    </source>
</evidence>
<feature type="transmembrane region" description="Helical" evidence="10">
    <location>
        <begin position="43"/>
        <end position="62"/>
    </location>
</feature>
<organism evidence="12 13">
    <name type="scientific">Steinernema hermaphroditum</name>
    <dbReference type="NCBI Taxonomy" id="289476"/>
    <lineage>
        <taxon>Eukaryota</taxon>
        <taxon>Metazoa</taxon>
        <taxon>Ecdysozoa</taxon>
        <taxon>Nematoda</taxon>
        <taxon>Chromadorea</taxon>
        <taxon>Rhabditida</taxon>
        <taxon>Tylenchina</taxon>
        <taxon>Panagrolaimomorpha</taxon>
        <taxon>Strongyloidoidea</taxon>
        <taxon>Steinernematidae</taxon>
        <taxon>Steinernema</taxon>
    </lineage>
</organism>
<dbReference type="FunFam" id="3.40.50.300:FF:000933">
    <property type="entry name" value="ABC transporter A family member 7"/>
    <property type="match status" value="1"/>
</dbReference>
<evidence type="ECO:0000256" key="10">
    <source>
        <dbReference type="SAM" id="Phobius"/>
    </source>
</evidence>
<keyword evidence="9 10" id="KW-0472">Membrane</keyword>
<dbReference type="PANTHER" id="PTHR19229">
    <property type="entry name" value="ATP-BINDING CASSETTE TRANSPORTER SUBFAMILY A ABCA"/>
    <property type="match status" value="1"/>
</dbReference>
<name>A0AA39I7V9_9BILA</name>
<evidence type="ECO:0000256" key="6">
    <source>
        <dbReference type="ARBA" id="ARBA00022741"/>
    </source>
</evidence>
<feature type="domain" description="ABC transporter" evidence="11">
    <location>
        <begin position="576"/>
        <end position="807"/>
    </location>
</feature>
<evidence type="ECO:0000256" key="1">
    <source>
        <dbReference type="ARBA" id="ARBA00004141"/>
    </source>
</evidence>
<feature type="transmembrane region" description="Helical" evidence="10">
    <location>
        <begin position="1222"/>
        <end position="1243"/>
    </location>
</feature>
<keyword evidence="4 10" id="KW-0812">Transmembrane</keyword>
<dbReference type="InterPro" id="IPR013525">
    <property type="entry name" value="ABC2_TM"/>
</dbReference>
<dbReference type="EMBL" id="JAUCMV010000002">
    <property type="protein sequence ID" value="KAK0419451.1"/>
    <property type="molecule type" value="Genomic_DNA"/>
</dbReference>
<dbReference type="CDD" id="cd03263">
    <property type="entry name" value="ABC_subfamily_A"/>
    <property type="match status" value="2"/>
</dbReference>
<comment type="similarity">
    <text evidence="2">Belongs to the ABC transporter superfamily. ABCA family.</text>
</comment>
<dbReference type="InterPro" id="IPR026082">
    <property type="entry name" value="ABCA"/>
</dbReference>
<dbReference type="Pfam" id="PF12698">
    <property type="entry name" value="ABC2_membrane_3"/>
    <property type="match status" value="2"/>
</dbReference>
<dbReference type="PROSITE" id="PS00211">
    <property type="entry name" value="ABC_TRANSPORTER_1"/>
    <property type="match status" value="2"/>
</dbReference>
<dbReference type="GO" id="GO:0005319">
    <property type="term" value="F:lipid transporter activity"/>
    <property type="evidence" value="ECO:0007669"/>
    <property type="project" value="TreeGrafter"/>
</dbReference>
<sequence length="1747" mass="195076">MRRGAFGRVVCRLLPRWGTFTLFNCLALPVMVVFVLLDVLVAGAVVLLTVLFVPLFTMRRYFRQFALLMRKNAIIMWRRPVYTIIELGLPLLLLPIVLFALKNIPDSSAPAVGFEKFPVYGGKGDLDTALPGGIFRKRACGLDSISMLYYSTNNLADELMNNFSARYIEREGKRSFIPVQKIQSTSEMLEMLRNDSQPRLEGQEVNLCLKYFGGIVFDEVDVSRSPKLSYHIHMSSLAKVWRLDRNWDRNMYLPPRDQVQFPPDPAYWSSGIVSVQRAIGAVFVSMVPSANVSINEDTLNLWRAPTPSYLGKAYMTVMSYFPLLAAIFLLFVVIHTASEALAEKESGMKAYLAVMGLTPSMFHFSHWVLGFLKATIPLMISIFPILLQTKTSSVSLLAMCVLCYAAAVVSFALLMASVIRTSSALMKWVLIIWFALILASMSFIGPPRSEVGASLLRAINPTNAFVYAMDAFSDSEIRGLDIGWLNMFHGSSSTVTVGLALTMLIVDIVWMSLLTVYLDNVFPIGDSARKSPLFFIKWIWSRNKAVEDDYGNGGHDCVDSANIESEQAFSHDEADICVERLTKVWDGTGERAVDSLSFKAYRGQVTVLLGHNGAGKSTTFSVISGITAPSTGSVRICHQEIASNLDDCRQNIGYCPQTNPLFDYLTVKEHLTFFQRLKRGSDLAADDNVEDILRQVELMEKKFELARNLSGGMKRKLCVGMSLVGGSRVVLLDEPTAGMDPGARQTISELLERNKKDRTILLTTHYMDEADRLGDRIAIMVKGRLECCGSPDFLKRRFGAGYILSVDVSDNATNGQLGAKNAEAQMQGKIEKILKAVKSHIPFASLEQQQGDQIEILLPLGRNVDGAHPRFVTLFEDLENNSANLSIRSFGLSLNSLEQVFLKVNELVEPSEGRAGEVAERQASLIFGNQYELRLHGPRLWFAQIRALVSKRVYYILRHPFQFLFQVLMPFFVILGFIKMLQYVSKASDQTVTYNLESLGDISMPLQSGNSKISRKLQYMSKQYPEVMRRDLQDQSDLNHTILPWMIVHPPVGIGFAAQEGSDTIGIFNGQAFHAPILVQNFYANALLGVKEAIKFSLSVYQFGDVINPMEYRDMFVAFIVIFAFSMLTSAFTMFVVEDRRTKFKHQQLLTRLHIVLYWLVMIVFDFVIYAFLCALTLIVFFVFNMYEGHLGAIVLLWILYFFSCIPFIYCASFLFESTERAYVMVSCWNTIASGIAFVFYGLTRAFLGTTAAAIFQAVFMIFIPAFGLGWGVSVIGMMSTLGNVGSKLTDVDMSQLNIFTWDQLGSIVTYMLISAAVFWTLLFVLQSRTVGRALFLLFERIHRLRRKGEDSEELVPEDEDVVEESTRMLRTSDDDLSLSVRSLNKYYGKLHAVKSLTFGVKKDECFGLLGVNGAGKTSTFDILTGVAQSSSGDVTINGVNVNEQLAIGYCPQFDALLGDLTARQTLQILARLHGFEAVDLRVDNILECVELADKADKMVRSLSGGQKRRLSIGVALMSQTPLMLLDEPTAGVDPRARRHIWNLLTAARAHNCAMLLTSHSMVECETLCGRVGFMHLGKLMRIGTPQHLKTRFGSGYQLSITVEKSSALIRDKLNAIVVHEMGAQPTDTDADMPTYFWEIPKREGDRWSALFKKLNSIIERFPPQFGLGGNKQDADADQPAIRDSSLTQNSLEQVFLRFAQPEDEQHGVSACEGTRKSPKCPAMVNTRLRSTSSTEPIMGGGPTTSV</sequence>
<dbReference type="InterPro" id="IPR003593">
    <property type="entry name" value="AAA+_ATPase"/>
</dbReference>
<dbReference type="PROSITE" id="PS50893">
    <property type="entry name" value="ABC_TRANSPORTER_2"/>
    <property type="match status" value="2"/>
</dbReference>
<evidence type="ECO:0000256" key="8">
    <source>
        <dbReference type="ARBA" id="ARBA00022989"/>
    </source>
</evidence>
<feature type="transmembrane region" description="Helical" evidence="10">
    <location>
        <begin position="1191"/>
        <end position="1216"/>
    </location>
</feature>
<dbReference type="InterPro" id="IPR003439">
    <property type="entry name" value="ABC_transporter-like_ATP-bd"/>
</dbReference>
<keyword evidence="6" id="KW-0547">Nucleotide-binding</keyword>
<keyword evidence="7" id="KW-0067">ATP-binding</keyword>
<feature type="transmembrane region" description="Helical" evidence="10">
    <location>
        <begin position="82"/>
        <end position="101"/>
    </location>
</feature>
<protein>
    <recommendedName>
        <fullName evidence="11">ABC transporter domain-containing protein</fullName>
    </recommendedName>
</protein>
<dbReference type="PANTHER" id="PTHR19229:SF36">
    <property type="entry name" value="ATP-BINDING CASSETTE SUB-FAMILY A MEMBER 2"/>
    <property type="match status" value="1"/>
</dbReference>
<keyword evidence="13" id="KW-1185">Reference proteome</keyword>
<comment type="subcellular location">
    <subcellularLocation>
        <location evidence="1">Membrane</location>
        <topology evidence="1">Multi-pass membrane protein</topology>
    </subcellularLocation>
</comment>
<comment type="caution">
    <text evidence="12">The sequence shown here is derived from an EMBL/GenBank/DDBJ whole genome shotgun (WGS) entry which is preliminary data.</text>
</comment>
<evidence type="ECO:0000256" key="2">
    <source>
        <dbReference type="ARBA" id="ARBA00008869"/>
    </source>
</evidence>